<protein>
    <submittedName>
        <fullName evidence="1">Uncharacterized protein</fullName>
    </submittedName>
</protein>
<evidence type="ECO:0000313" key="1">
    <source>
        <dbReference type="EMBL" id="OAJ66700.1"/>
    </source>
</evidence>
<reference evidence="1 2" key="1">
    <citation type="submission" date="2016-03" db="EMBL/GenBank/DDBJ databases">
        <title>Draft genome sequence of Gluconobacter cerinus strain CECT 9110.</title>
        <authorList>
            <person name="Sainz F."/>
            <person name="Mas A."/>
            <person name="Torija M.J."/>
        </authorList>
    </citation>
    <scope>NUCLEOTIDE SEQUENCE [LARGE SCALE GENOMIC DNA]</scope>
    <source>
        <strain evidence="1 2">CECT 9110</strain>
    </source>
</reference>
<dbReference type="Pfam" id="PF20135">
    <property type="entry name" value="DUF6525"/>
    <property type="match status" value="1"/>
</dbReference>
<organism evidence="1 2">
    <name type="scientific">Gluconobacter cerinus</name>
    <dbReference type="NCBI Taxonomy" id="38307"/>
    <lineage>
        <taxon>Bacteria</taxon>
        <taxon>Pseudomonadati</taxon>
        <taxon>Pseudomonadota</taxon>
        <taxon>Alphaproteobacteria</taxon>
        <taxon>Acetobacterales</taxon>
        <taxon>Acetobacteraceae</taxon>
        <taxon>Gluconobacter</taxon>
    </lineage>
</organism>
<comment type="caution">
    <text evidence="1">The sequence shown here is derived from an EMBL/GenBank/DDBJ whole genome shotgun (WGS) entry which is preliminary data.</text>
</comment>
<dbReference type="AlphaFoldDB" id="A0A1B6VHM8"/>
<gene>
    <name evidence="1" type="ORF">A0123_02833</name>
</gene>
<accession>A0A1B6VHM8</accession>
<dbReference type="PATRIC" id="fig|38307.3.peg.2956"/>
<sequence>MRSKNNNLTNHSALNDRTVRHEIWQRFEGNEWDAFDQLPASIRRRLNEHVYDAWSVNALILWKHYKRIYGRTPRAERALIKYLDYCERLEREAFSERYTAQCGSPYPHDAAGVTVLRTPENKQQAA</sequence>
<dbReference type="InterPro" id="IPR045386">
    <property type="entry name" value="DUF6525"/>
</dbReference>
<dbReference type="EMBL" id="LUTU01000014">
    <property type="protein sequence ID" value="OAJ66700.1"/>
    <property type="molecule type" value="Genomic_DNA"/>
</dbReference>
<dbReference type="OrthoDB" id="7267739at2"/>
<evidence type="ECO:0000313" key="2">
    <source>
        <dbReference type="Proteomes" id="UP000077786"/>
    </source>
</evidence>
<dbReference type="RefSeq" id="WP_064275282.1">
    <property type="nucleotide sequence ID" value="NZ_CP183030.1"/>
</dbReference>
<dbReference type="Proteomes" id="UP000077786">
    <property type="component" value="Unassembled WGS sequence"/>
</dbReference>
<proteinExistence type="predicted"/>
<name>A0A1B6VHM8_9PROT</name>